<feature type="transmembrane region" description="Helical" evidence="1">
    <location>
        <begin position="133"/>
        <end position="154"/>
    </location>
</feature>
<dbReference type="Proteomes" id="UP001199106">
    <property type="component" value="Unassembled WGS sequence"/>
</dbReference>
<dbReference type="PANTHER" id="PTHR37013">
    <property type="entry name" value="INTEGRAL MEMBRANE PROTEIN (AFU_ORTHOLOGUE AFUA_1G05950)-RELATED"/>
    <property type="match status" value="1"/>
</dbReference>
<accession>A0AAD4I271</accession>
<comment type="caution">
    <text evidence="3">The sequence shown here is derived from an EMBL/GenBank/DDBJ whole genome shotgun (WGS) entry which is preliminary data.</text>
</comment>
<feature type="transmembrane region" description="Helical" evidence="1">
    <location>
        <begin position="89"/>
        <end position="113"/>
    </location>
</feature>
<keyword evidence="1" id="KW-0472">Membrane</keyword>
<feature type="transmembrane region" description="Helical" evidence="1">
    <location>
        <begin position="53"/>
        <end position="77"/>
    </location>
</feature>
<keyword evidence="1" id="KW-1133">Transmembrane helix</keyword>
<dbReference type="Pfam" id="PF24802">
    <property type="entry name" value="DUF7703"/>
    <property type="match status" value="1"/>
</dbReference>
<feature type="transmembrane region" description="Helical" evidence="1">
    <location>
        <begin position="24"/>
        <end position="47"/>
    </location>
</feature>
<dbReference type="InterPro" id="IPR056120">
    <property type="entry name" value="DUF7703"/>
</dbReference>
<feature type="transmembrane region" description="Helical" evidence="1">
    <location>
        <begin position="174"/>
        <end position="201"/>
    </location>
</feature>
<proteinExistence type="predicted"/>
<feature type="domain" description="DUF7703" evidence="2">
    <location>
        <begin position="2"/>
        <end position="224"/>
    </location>
</feature>
<evidence type="ECO:0000313" key="3">
    <source>
        <dbReference type="EMBL" id="KAG9186255.1"/>
    </source>
</evidence>
<protein>
    <recommendedName>
        <fullName evidence="2">DUF7703 domain-containing protein</fullName>
    </recommendedName>
</protein>
<reference evidence="3" key="1">
    <citation type="submission" date="2021-07" db="EMBL/GenBank/DDBJ databases">
        <title>Genome Resource of American Ginseng Black Spot Pathogen Alternaria panax.</title>
        <authorList>
            <person name="Qiu C."/>
            <person name="Wang W."/>
            <person name="Liu Z."/>
        </authorList>
    </citation>
    <scope>NUCLEOTIDE SEQUENCE</scope>
    <source>
        <strain evidence="3">BNCC115425</strain>
    </source>
</reference>
<evidence type="ECO:0000259" key="2">
    <source>
        <dbReference type="Pfam" id="PF24802"/>
    </source>
</evidence>
<gene>
    <name evidence="3" type="ORF">G6011_02811</name>
</gene>
<evidence type="ECO:0000256" key="1">
    <source>
        <dbReference type="SAM" id="Phobius"/>
    </source>
</evidence>
<dbReference type="AlphaFoldDB" id="A0AAD4I271"/>
<dbReference type="EMBL" id="JAANER010000009">
    <property type="protein sequence ID" value="KAG9186255.1"/>
    <property type="molecule type" value="Genomic_DNA"/>
</dbReference>
<keyword evidence="1" id="KW-0812">Transmembrane</keyword>
<name>A0AAD4I271_9PLEO</name>
<evidence type="ECO:0000313" key="4">
    <source>
        <dbReference type="Proteomes" id="UP001199106"/>
    </source>
</evidence>
<keyword evidence="4" id="KW-1185">Reference proteome</keyword>
<organism evidence="3 4">
    <name type="scientific">Alternaria panax</name>
    <dbReference type="NCBI Taxonomy" id="48097"/>
    <lineage>
        <taxon>Eukaryota</taxon>
        <taxon>Fungi</taxon>
        <taxon>Dikarya</taxon>
        <taxon>Ascomycota</taxon>
        <taxon>Pezizomycotina</taxon>
        <taxon>Dothideomycetes</taxon>
        <taxon>Pleosporomycetidae</taxon>
        <taxon>Pleosporales</taxon>
        <taxon>Pleosporineae</taxon>
        <taxon>Pleosporaceae</taxon>
        <taxon>Alternaria</taxon>
        <taxon>Alternaria sect. Panax</taxon>
    </lineage>
</organism>
<sequence>MAWFNGAELLVTIPLTFKRWSGKYFYCLLVATLGVLVYQINVLLMIFAPYPNAYGVIASIGLGWSAMVTDQSLVLWSRLHLVCRSVWKLRLILCMIVFNGLSMHGPQFTLSLLAVRNNAIDPNYKPFALMEKISVVILTVQEIIISMVYLMAAVRILQVGETLQKKGNRRRVQLLFLANVVIICIDVCTVTLEHMALWGVWCSFKGFGYSVKLKVEFAILSQLRDSVKGSNGSSFDIQPSLKITEISLQDRNQHNIESAMHSSRLYAKRQAFEHILDVGSIEKRTDIDVQHEICGFTMHQDLHADIVKQVDTSRVPPSQCSSEIDFASRGV</sequence>